<evidence type="ECO:0000256" key="8">
    <source>
        <dbReference type="SAM" id="Phobius"/>
    </source>
</evidence>
<dbReference type="InterPro" id="IPR036890">
    <property type="entry name" value="HATPase_C_sf"/>
</dbReference>
<keyword evidence="3 6" id="KW-0597">Phosphoprotein</keyword>
<evidence type="ECO:0000256" key="5">
    <source>
        <dbReference type="ARBA" id="ARBA00023163"/>
    </source>
</evidence>
<dbReference type="Gene3D" id="1.10.287.130">
    <property type="match status" value="1"/>
</dbReference>
<keyword evidence="14" id="KW-1185">Reference proteome</keyword>
<dbReference type="Gene3D" id="3.30.565.10">
    <property type="entry name" value="Histidine kinase-like ATPase, C-terminal domain"/>
    <property type="match status" value="1"/>
</dbReference>
<dbReference type="InterPro" id="IPR009057">
    <property type="entry name" value="Homeodomain-like_sf"/>
</dbReference>
<dbReference type="PANTHER" id="PTHR43547:SF2">
    <property type="entry name" value="HYBRID SIGNAL TRANSDUCTION HISTIDINE KINASE C"/>
    <property type="match status" value="1"/>
</dbReference>
<dbReference type="InterPro" id="IPR015943">
    <property type="entry name" value="WD40/YVTN_repeat-like_dom_sf"/>
</dbReference>
<keyword evidence="8" id="KW-0472">Membrane</keyword>
<evidence type="ECO:0000259" key="10">
    <source>
        <dbReference type="PROSITE" id="PS01124"/>
    </source>
</evidence>
<dbReference type="InterPro" id="IPR005467">
    <property type="entry name" value="His_kinase_dom"/>
</dbReference>
<evidence type="ECO:0000256" key="9">
    <source>
        <dbReference type="SAM" id="SignalP"/>
    </source>
</evidence>
<dbReference type="Pfam" id="PF00512">
    <property type="entry name" value="HisKA"/>
    <property type="match status" value="1"/>
</dbReference>
<comment type="catalytic activity">
    <reaction evidence="1">
        <text>ATP + protein L-histidine = ADP + protein N-phospho-L-histidine.</text>
        <dbReference type="EC" id="2.7.13.3"/>
    </reaction>
</comment>
<dbReference type="Gene3D" id="3.40.50.2300">
    <property type="match status" value="1"/>
</dbReference>
<organism evidence="13 14">
    <name type="scientific">Sphingobacterium alkalisoli</name>
    <dbReference type="NCBI Taxonomy" id="1874115"/>
    <lineage>
        <taxon>Bacteria</taxon>
        <taxon>Pseudomonadati</taxon>
        <taxon>Bacteroidota</taxon>
        <taxon>Sphingobacteriia</taxon>
        <taxon>Sphingobacteriales</taxon>
        <taxon>Sphingobacteriaceae</taxon>
        <taxon>Sphingobacterium</taxon>
    </lineage>
</organism>
<name>A0A4U0H0H4_9SPHI</name>
<evidence type="ECO:0000256" key="6">
    <source>
        <dbReference type="PROSITE-ProRule" id="PRU00169"/>
    </source>
</evidence>
<keyword evidence="7" id="KW-0175">Coiled coil</keyword>
<keyword evidence="4" id="KW-0805">Transcription regulation</keyword>
<keyword evidence="9" id="KW-0732">Signal</keyword>
<dbReference type="PROSITE" id="PS50110">
    <property type="entry name" value="RESPONSE_REGULATORY"/>
    <property type="match status" value="1"/>
</dbReference>
<evidence type="ECO:0000256" key="3">
    <source>
        <dbReference type="ARBA" id="ARBA00022553"/>
    </source>
</evidence>
<dbReference type="PROSITE" id="PS01124">
    <property type="entry name" value="HTH_ARAC_FAMILY_2"/>
    <property type="match status" value="1"/>
</dbReference>
<dbReference type="Gene3D" id="1.10.10.60">
    <property type="entry name" value="Homeodomain-like"/>
    <property type="match status" value="1"/>
</dbReference>
<dbReference type="InterPro" id="IPR011123">
    <property type="entry name" value="Y_Y_Y"/>
</dbReference>
<evidence type="ECO:0000256" key="4">
    <source>
        <dbReference type="ARBA" id="ARBA00023015"/>
    </source>
</evidence>
<feature type="domain" description="Response regulatory" evidence="12">
    <location>
        <begin position="1114"/>
        <end position="1229"/>
    </location>
</feature>
<dbReference type="SUPFAM" id="SSF63829">
    <property type="entry name" value="Calcium-dependent phosphotriesterase"/>
    <property type="match status" value="3"/>
</dbReference>
<feature type="domain" description="Histidine kinase" evidence="11">
    <location>
        <begin position="834"/>
        <end position="1054"/>
    </location>
</feature>
<evidence type="ECO:0000313" key="14">
    <source>
        <dbReference type="Proteomes" id="UP000309872"/>
    </source>
</evidence>
<dbReference type="InterPro" id="IPR036097">
    <property type="entry name" value="HisK_dim/P_sf"/>
</dbReference>
<dbReference type="InterPro" id="IPR011006">
    <property type="entry name" value="CheY-like_superfamily"/>
</dbReference>
<dbReference type="Pfam" id="PF00072">
    <property type="entry name" value="Response_reg"/>
    <property type="match status" value="1"/>
</dbReference>
<dbReference type="Proteomes" id="UP000309872">
    <property type="component" value="Unassembled WGS sequence"/>
</dbReference>
<feature type="modified residue" description="4-aspartylphosphate" evidence="6">
    <location>
        <position position="1162"/>
    </location>
</feature>
<evidence type="ECO:0000256" key="2">
    <source>
        <dbReference type="ARBA" id="ARBA00012438"/>
    </source>
</evidence>
<dbReference type="SMART" id="SM00387">
    <property type="entry name" value="HATPase_c"/>
    <property type="match status" value="1"/>
</dbReference>
<dbReference type="InterPro" id="IPR001789">
    <property type="entry name" value="Sig_transdc_resp-reg_receiver"/>
</dbReference>
<comment type="caution">
    <text evidence="13">The sequence shown here is derived from an EMBL/GenBank/DDBJ whole genome shotgun (WGS) entry which is preliminary data.</text>
</comment>
<dbReference type="SUPFAM" id="SSF52172">
    <property type="entry name" value="CheY-like"/>
    <property type="match status" value="1"/>
</dbReference>
<evidence type="ECO:0000259" key="11">
    <source>
        <dbReference type="PROSITE" id="PS50109"/>
    </source>
</evidence>
<dbReference type="InterPro" id="IPR004358">
    <property type="entry name" value="Sig_transdc_His_kin-like_C"/>
</dbReference>
<dbReference type="CDD" id="cd00075">
    <property type="entry name" value="HATPase"/>
    <property type="match status" value="1"/>
</dbReference>
<evidence type="ECO:0000313" key="13">
    <source>
        <dbReference type="EMBL" id="TJY64504.1"/>
    </source>
</evidence>
<dbReference type="Pfam" id="PF12833">
    <property type="entry name" value="HTH_18"/>
    <property type="match status" value="1"/>
</dbReference>
<dbReference type="SUPFAM" id="SSF47384">
    <property type="entry name" value="Homodimeric domain of signal transducing histidine kinase"/>
    <property type="match status" value="1"/>
</dbReference>
<dbReference type="PRINTS" id="PR00344">
    <property type="entry name" value="BCTRLSENSOR"/>
</dbReference>
<evidence type="ECO:0000256" key="1">
    <source>
        <dbReference type="ARBA" id="ARBA00000085"/>
    </source>
</evidence>
<proteinExistence type="predicted"/>
<dbReference type="EMBL" id="SUKA01000004">
    <property type="protein sequence ID" value="TJY64504.1"/>
    <property type="molecule type" value="Genomic_DNA"/>
</dbReference>
<dbReference type="Gene3D" id="2.130.10.10">
    <property type="entry name" value="YVTN repeat-like/Quinoprotein amine dehydrogenase"/>
    <property type="match status" value="2"/>
</dbReference>
<dbReference type="Gene3D" id="2.60.40.10">
    <property type="entry name" value="Immunoglobulins"/>
    <property type="match status" value="1"/>
</dbReference>
<keyword evidence="8" id="KW-0812">Transmembrane</keyword>
<feature type="domain" description="HTH araC/xylS-type" evidence="10">
    <location>
        <begin position="1261"/>
        <end position="1360"/>
    </location>
</feature>
<dbReference type="InterPro" id="IPR003594">
    <property type="entry name" value="HATPase_dom"/>
</dbReference>
<dbReference type="Pfam" id="PF02518">
    <property type="entry name" value="HATPase_c"/>
    <property type="match status" value="1"/>
</dbReference>
<dbReference type="InterPro" id="IPR003661">
    <property type="entry name" value="HisK_dim/P_dom"/>
</dbReference>
<dbReference type="GO" id="GO:0043565">
    <property type="term" value="F:sequence-specific DNA binding"/>
    <property type="evidence" value="ECO:0007669"/>
    <property type="project" value="InterPro"/>
</dbReference>
<dbReference type="FunFam" id="2.60.40.10:FF:000791">
    <property type="entry name" value="Two-component system sensor histidine kinase/response regulator"/>
    <property type="match status" value="1"/>
</dbReference>
<dbReference type="InterPro" id="IPR011110">
    <property type="entry name" value="Reg_prop"/>
</dbReference>
<dbReference type="InterPro" id="IPR018060">
    <property type="entry name" value="HTH_AraC"/>
</dbReference>
<accession>A0A4U0H0H4</accession>
<dbReference type="SUPFAM" id="SSF55874">
    <property type="entry name" value="ATPase domain of HSP90 chaperone/DNA topoisomerase II/histidine kinase"/>
    <property type="match status" value="1"/>
</dbReference>
<feature type="chain" id="PRO_5020849047" description="histidine kinase" evidence="9">
    <location>
        <begin position="22"/>
        <end position="1373"/>
    </location>
</feature>
<dbReference type="SMART" id="SM00448">
    <property type="entry name" value="REC"/>
    <property type="match status" value="1"/>
</dbReference>
<dbReference type="GO" id="GO:0003700">
    <property type="term" value="F:DNA-binding transcription factor activity"/>
    <property type="evidence" value="ECO:0007669"/>
    <property type="project" value="InterPro"/>
</dbReference>
<evidence type="ECO:0000256" key="7">
    <source>
        <dbReference type="SAM" id="Coils"/>
    </source>
</evidence>
<feature type="transmembrane region" description="Helical" evidence="8">
    <location>
        <begin position="780"/>
        <end position="800"/>
    </location>
</feature>
<dbReference type="PANTHER" id="PTHR43547">
    <property type="entry name" value="TWO-COMPONENT HISTIDINE KINASE"/>
    <property type="match status" value="1"/>
</dbReference>
<keyword evidence="8" id="KW-1133">Transmembrane helix</keyword>
<sequence>MKCIKFLIAIYALCTSLNLYSQTNTGYLGIEHGFSNNYVTKIYQDKYGFMWFGTYGGLNRFDGYTFKVYKNQPHKQESLPDNRITDIIENTEGTIWVATKVGAALLEKDGLHFKRLQLKKESGQLEHIDFAINQFARYRNKALFAASERAGLLKLNTSEENGIPLSYTIPALIEGDKSLSYHVSSLAVHKDTLWLIIQHVGICYYDEAEGIVRVKAAGNITASSMAISGDGDIWFANNNQDVSRYNPRSDSFSFYTIHKGLLNNRIVNLYFGKDQKIWACTDGAGITRIEPHTGKMDYIAHQKDQDVLTSNAVFAVYEDHQSRKWIGTLRGGINILDSNKGKFQLVRSNLQTKKINPSDFTLSFAEGKNQDIWVGTDGSGLMKWDRRRNKFSAYTLYSPSNPVSNPLNNGFVTGIVLDSDDDIWLSTYGDGIIKLNEKTGQTSRYSCFYPNSTYPNQAVWQLYKDSRNNIWASTLNGGSVFMLDRKKDQFIPLDVDIYDVISIYEEDEHTFWFGSWADLTRLDLSTMKTSTVSIGSPIRFVHKGAGNTLWIGTEGGGLLKFDKVSKKYIRFTDADGLASNTLLNLLEDEKGDFWISTYNGISKFDPVRQTFQNFYESDGLQSNQFSYNAALKLKTGEMIFGGIRGFNIFQPSQIQLDIQPPRIAITNLLINNNSFHLFDEEKKTDLSAIQHLTIPYNEAVLSVGFAALEYSFPDKIKYAYFLEGWDKDWSYVDKQRNAYYSHLKEGTYTLRIKSTDASGIWNGEERTIKIEVLPPWWRSWWAYTAYALSIIFVLIIYFVYVKRQTKLKYKVRLANLEMEKERELNEKKLSFFTHIAHEFRTPLTLIVNPIKEILYRGTTVTDAHADSRELTNIYNNSKRLLSLVDKLLLFRKAESDFDTLRLVKIDLVNLCHEVFLCFKQHAASRQIDYQFLCDFAHGEILGDRDKLEICLFNLINNAIKFTPSGGKVTMLIKQTDDKIAIQIIDTGCGIPDTVGDSIFKLFHRDYTSNNGGKEGFGIGLFLVKKFAETHQGSISFDSRKDKGTCFTLTLLKGEAHFAGNLIFEDVTEHSVFLDELMSEVQQDEADVRQTDLEQLDEAKKELDDLAEIVTDKPIMLVVDDNHDIRKYIKKTFENDFEVHEAADGETALTCLSKIEPQIVISDVVMGALSGIDLCATLKKDPTLNHIPVILLTASSSPEIKLKGLEGGADDYITKPFDKDILVARVTNLIKSRNRLQTYFYNEITLQGDNHKVSDEYKEFLQRAIAIVEQHLDNPDFTVKMLAEQIGMSHSNLYKRIKSISDKSANEFIRYIRLRKVAQLLINTDHNINEAAFAAGFSDIKYFRQQFYKLFGLRPSEYKRKYGTLRNRHKLNMK</sequence>
<dbReference type="OrthoDB" id="9809670at2"/>
<keyword evidence="5" id="KW-0804">Transcription</keyword>
<evidence type="ECO:0000259" key="12">
    <source>
        <dbReference type="PROSITE" id="PS50110"/>
    </source>
</evidence>
<dbReference type="Pfam" id="PF07495">
    <property type="entry name" value="Y_Y_Y"/>
    <property type="match status" value="1"/>
</dbReference>
<dbReference type="GO" id="GO:0000155">
    <property type="term" value="F:phosphorelay sensor kinase activity"/>
    <property type="evidence" value="ECO:0007669"/>
    <property type="project" value="InterPro"/>
</dbReference>
<dbReference type="InterPro" id="IPR013783">
    <property type="entry name" value="Ig-like_fold"/>
</dbReference>
<dbReference type="CDD" id="cd17574">
    <property type="entry name" value="REC_OmpR"/>
    <property type="match status" value="1"/>
</dbReference>
<dbReference type="Pfam" id="PF07494">
    <property type="entry name" value="Reg_prop"/>
    <property type="match status" value="3"/>
</dbReference>
<feature type="signal peptide" evidence="9">
    <location>
        <begin position="1"/>
        <end position="21"/>
    </location>
</feature>
<dbReference type="SMART" id="SM00388">
    <property type="entry name" value="HisKA"/>
    <property type="match status" value="1"/>
</dbReference>
<gene>
    <name evidence="13" type="ORF">FAZ19_15010</name>
</gene>
<dbReference type="SMART" id="SM00342">
    <property type="entry name" value="HTH_ARAC"/>
    <property type="match status" value="1"/>
</dbReference>
<dbReference type="EC" id="2.7.13.3" evidence="2"/>
<dbReference type="CDD" id="cd00082">
    <property type="entry name" value="HisKA"/>
    <property type="match status" value="1"/>
</dbReference>
<reference evidence="13 14" key="1">
    <citation type="submission" date="2019-04" db="EMBL/GenBank/DDBJ databases">
        <title>Sphingobacterium olei sp. nov., isolated from oil-contaminated soil.</title>
        <authorList>
            <person name="Liu B."/>
        </authorList>
    </citation>
    <scope>NUCLEOTIDE SEQUENCE [LARGE SCALE GENOMIC DNA]</scope>
    <source>
        <strain evidence="13 14">Y3L14</strain>
    </source>
</reference>
<dbReference type="PROSITE" id="PS50109">
    <property type="entry name" value="HIS_KIN"/>
    <property type="match status" value="1"/>
</dbReference>
<dbReference type="RefSeq" id="WP_136821565.1">
    <property type="nucleotide sequence ID" value="NZ_BMJX01000004.1"/>
</dbReference>
<protein>
    <recommendedName>
        <fullName evidence="2">histidine kinase</fullName>
        <ecNumber evidence="2">2.7.13.3</ecNumber>
    </recommendedName>
</protein>
<dbReference type="SUPFAM" id="SSF46689">
    <property type="entry name" value="Homeodomain-like"/>
    <property type="match status" value="1"/>
</dbReference>
<feature type="coiled-coil region" evidence="7">
    <location>
        <begin position="1073"/>
        <end position="1112"/>
    </location>
</feature>